<dbReference type="EMBL" id="VSRR010117248">
    <property type="protein sequence ID" value="MPC99172.1"/>
    <property type="molecule type" value="Genomic_DNA"/>
</dbReference>
<evidence type="ECO:0000313" key="2">
    <source>
        <dbReference type="Proteomes" id="UP000324222"/>
    </source>
</evidence>
<proteinExistence type="predicted"/>
<name>A0A5B7JSR0_PORTR</name>
<accession>A0A5B7JSR0</accession>
<keyword evidence="2" id="KW-1185">Reference proteome</keyword>
<dbReference type="OrthoDB" id="2121828at2759"/>
<protein>
    <submittedName>
        <fullName evidence="1">Uncharacterized protein</fullName>
    </submittedName>
</protein>
<gene>
    <name evidence="1" type="ORF">E2C01_094569</name>
</gene>
<dbReference type="Gene3D" id="2.60.40.420">
    <property type="entry name" value="Cupredoxins - blue copper proteins"/>
    <property type="match status" value="1"/>
</dbReference>
<dbReference type="InterPro" id="IPR008972">
    <property type="entry name" value="Cupredoxin"/>
</dbReference>
<organism evidence="1 2">
    <name type="scientific">Portunus trituberculatus</name>
    <name type="common">Swimming crab</name>
    <name type="synonym">Neptunus trituberculatus</name>
    <dbReference type="NCBI Taxonomy" id="210409"/>
    <lineage>
        <taxon>Eukaryota</taxon>
        <taxon>Metazoa</taxon>
        <taxon>Ecdysozoa</taxon>
        <taxon>Arthropoda</taxon>
        <taxon>Crustacea</taxon>
        <taxon>Multicrustacea</taxon>
        <taxon>Malacostraca</taxon>
        <taxon>Eumalacostraca</taxon>
        <taxon>Eucarida</taxon>
        <taxon>Decapoda</taxon>
        <taxon>Pleocyemata</taxon>
        <taxon>Brachyura</taxon>
        <taxon>Eubrachyura</taxon>
        <taxon>Portunoidea</taxon>
        <taxon>Portunidae</taxon>
        <taxon>Portuninae</taxon>
        <taxon>Portunus</taxon>
    </lineage>
</organism>
<comment type="caution">
    <text evidence="1">The sequence shown here is derived from an EMBL/GenBank/DDBJ whole genome shotgun (WGS) entry which is preliminary data.</text>
</comment>
<dbReference type="Proteomes" id="UP000324222">
    <property type="component" value="Unassembled WGS sequence"/>
</dbReference>
<dbReference type="SUPFAM" id="SSF49503">
    <property type="entry name" value="Cupredoxins"/>
    <property type="match status" value="1"/>
</dbReference>
<reference evidence="1 2" key="1">
    <citation type="submission" date="2019-05" db="EMBL/GenBank/DDBJ databases">
        <title>Another draft genome of Portunus trituberculatus and its Hox gene families provides insights of decapod evolution.</title>
        <authorList>
            <person name="Jeong J.-H."/>
            <person name="Song I."/>
            <person name="Kim S."/>
            <person name="Choi T."/>
            <person name="Kim D."/>
            <person name="Ryu S."/>
            <person name="Kim W."/>
        </authorList>
    </citation>
    <scope>NUCLEOTIDE SEQUENCE [LARGE SCALE GENOMIC DNA]</scope>
    <source>
        <tissue evidence="1">Muscle</tissue>
    </source>
</reference>
<evidence type="ECO:0000313" key="1">
    <source>
        <dbReference type="EMBL" id="MPC99172.1"/>
    </source>
</evidence>
<sequence>MNTCLSRACYDCPRNKTDCERPECITADGTRRMIFTVNKQLPGPAIQVRTGEREGFINV</sequence>
<dbReference type="AlphaFoldDB" id="A0A5B7JSR0"/>